<feature type="region of interest" description="Disordered" evidence="1">
    <location>
        <begin position="294"/>
        <end position="334"/>
    </location>
</feature>
<accession>S7RPQ6</accession>
<gene>
    <name evidence="2" type="ORF">GLOTRDRAFT_92962</name>
</gene>
<dbReference type="Proteomes" id="UP000030669">
    <property type="component" value="Unassembled WGS sequence"/>
</dbReference>
<dbReference type="GeneID" id="19309431"/>
<dbReference type="RefSeq" id="XP_007865259.1">
    <property type="nucleotide sequence ID" value="XM_007867068.1"/>
</dbReference>
<dbReference type="EMBL" id="KB469300">
    <property type="protein sequence ID" value="EPQ56545.1"/>
    <property type="molecule type" value="Genomic_DNA"/>
</dbReference>
<sequence length="334" mass="36016">MYRSTDFLPRATLTSFLVVSRIGASMGPTRNSKLDKNKKTANSRSRNSRTSKSSKNHSQGRPPPICSPLARAFAGIQLPPGRTIYNPGPPPRHRQSLSYKVQSQRGPPGFYSNISPIIERWLLEPDSESDSESVYQPSSPATPCKTFPFPDYRPGMRTILTHKDPAPSKYPVRLPESNPSNGQDWAQPCAPSVGRRQQPLAIVPITALTGQPAPFSRAYIPFNFAQPGASAATFEYAITGTLSTESADATQVPQVVNPGLGDGPHHFFSRLTFTNAGSPPETLFQAGVPVYEGHPPAGPVERGDGQHFGGEEQSNLDDFIEIPGNDSAGVAPGQ</sequence>
<feature type="compositionally biased region" description="Basic residues" evidence="1">
    <location>
        <begin position="46"/>
        <end position="55"/>
    </location>
</feature>
<reference evidence="2 3" key="1">
    <citation type="journal article" date="2012" name="Science">
        <title>The Paleozoic origin of enzymatic lignin decomposition reconstructed from 31 fungal genomes.</title>
        <authorList>
            <person name="Floudas D."/>
            <person name="Binder M."/>
            <person name="Riley R."/>
            <person name="Barry K."/>
            <person name="Blanchette R.A."/>
            <person name="Henrissat B."/>
            <person name="Martinez A.T."/>
            <person name="Otillar R."/>
            <person name="Spatafora J.W."/>
            <person name="Yadav J.S."/>
            <person name="Aerts A."/>
            <person name="Benoit I."/>
            <person name="Boyd A."/>
            <person name="Carlson A."/>
            <person name="Copeland A."/>
            <person name="Coutinho P.M."/>
            <person name="de Vries R.P."/>
            <person name="Ferreira P."/>
            <person name="Findley K."/>
            <person name="Foster B."/>
            <person name="Gaskell J."/>
            <person name="Glotzer D."/>
            <person name="Gorecki P."/>
            <person name="Heitman J."/>
            <person name="Hesse C."/>
            <person name="Hori C."/>
            <person name="Igarashi K."/>
            <person name="Jurgens J.A."/>
            <person name="Kallen N."/>
            <person name="Kersten P."/>
            <person name="Kohler A."/>
            <person name="Kuees U."/>
            <person name="Kumar T.K.A."/>
            <person name="Kuo A."/>
            <person name="LaButti K."/>
            <person name="Larrondo L.F."/>
            <person name="Lindquist E."/>
            <person name="Ling A."/>
            <person name="Lombard V."/>
            <person name="Lucas S."/>
            <person name="Lundell T."/>
            <person name="Martin R."/>
            <person name="McLaughlin D.J."/>
            <person name="Morgenstern I."/>
            <person name="Morin E."/>
            <person name="Murat C."/>
            <person name="Nagy L.G."/>
            <person name="Nolan M."/>
            <person name="Ohm R.A."/>
            <person name="Patyshakuliyeva A."/>
            <person name="Rokas A."/>
            <person name="Ruiz-Duenas F.J."/>
            <person name="Sabat G."/>
            <person name="Salamov A."/>
            <person name="Samejima M."/>
            <person name="Schmutz J."/>
            <person name="Slot J.C."/>
            <person name="St John F."/>
            <person name="Stenlid J."/>
            <person name="Sun H."/>
            <person name="Sun S."/>
            <person name="Syed K."/>
            <person name="Tsang A."/>
            <person name="Wiebenga A."/>
            <person name="Young D."/>
            <person name="Pisabarro A."/>
            <person name="Eastwood D.C."/>
            <person name="Martin F."/>
            <person name="Cullen D."/>
            <person name="Grigoriev I.V."/>
            <person name="Hibbett D.S."/>
        </authorList>
    </citation>
    <scope>NUCLEOTIDE SEQUENCE [LARGE SCALE GENOMIC DNA]</scope>
    <source>
        <strain evidence="2 3">ATCC 11539</strain>
    </source>
</reference>
<name>S7RPQ6_GLOTA</name>
<feature type="region of interest" description="Disordered" evidence="1">
    <location>
        <begin position="128"/>
        <end position="148"/>
    </location>
</feature>
<feature type="region of interest" description="Disordered" evidence="1">
    <location>
        <begin position="25"/>
        <end position="67"/>
    </location>
</feature>
<feature type="region of interest" description="Disordered" evidence="1">
    <location>
        <begin position="79"/>
        <end position="110"/>
    </location>
</feature>
<protein>
    <submittedName>
        <fullName evidence="2">Uncharacterized protein</fullName>
    </submittedName>
</protein>
<dbReference type="KEGG" id="gtr:GLOTRDRAFT_92962"/>
<evidence type="ECO:0000313" key="3">
    <source>
        <dbReference type="Proteomes" id="UP000030669"/>
    </source>
</evidence>
<organism evidence="2 3">
    <name type="scientific">Gloeophyllum trabeum (strain ATCC 11539 / FP-39264 / Madison 617)</name>
    <name type="common">Brown rot fungus</name>
    <dbReference type="NCBI Taxonomy" id="670483"/>
    <lineage>
        <taxon>Eukaryota</taxon>
        <taxon>Fungi</taxon>
        <taxon>Dikarya</taxon>
        <taxon>Basidiomycota</taxon>
        <taxon>Agaricomycotina</taxon>
        <taxon>Agaricomycetes</taxon>
        <taxon>Gloeophyllales</taxon>
        <taxon>Gloeophyllaceae</taxon>
        <taxon>Gloeophyllum</taxon>
    </lineage>
</organism>
<keyword evidence="3" id="KW-1185">Reference proteome</keyword>
<evidence type="ECO:0000256" key="1">
    <source>
        <dbReference type="SAM" id="MobiDB-lite"/>
    </source>
</evidence>
<feature type="compositionally biased region" description="Polar residues" evidence="1">
    <location>
        <begin position="96"/>
        <end position="105"/>
    </location>
</feature>
<proteinExistence type="predicted"/>
<dbReference type="AlphaFoldDB" id="S7RPQ6"/>
<dbReference type="HOGENOM" id="CLU_831710_0_0_1"/>
<evidence type="ECO:0000313" key="2">
    <source>
        <dbReference type="EMBL" id="EPQ56545.1"/>
    </source>
</evidence>